<dbReference type="InterPro" id="IPR051466">
    <property type="entry name" value="D-amino_acid_metab_enzyme"/>
</dbReference>
<dbReference type="RefSeq" id="WP_163890425.1">
    <property type="nucleotide sequence ID" value="NZ_JAAFYS010000001.1"/>
</dbReference>
<dbReference type="PANTHER" id="PTHR28004:SF8">
    <property type="entry name" value="D-SERINE DEAMINASE"/>
    <property type="match status" value="1"/>
</dbReference>
<sequence>MDLSEIYETVLDGRTKGLPGTAAPFALKHIAAQGWNVLREDMPLPLMVLKRAALDHNARVFGDYLSAHGLSLAPHGKTTMAPQLFAEQLRYSWAITAANVAQVQVMHRYGVDRVVLGNQLLGRAALASVAQMMAEREAFEFYVFVDSPAQLDNMARHLSGLGLPRPLHLLLEVGVAGGRTGLRTEEEAADLAEAMLAADPALFRFAGVASFEGVVPGLAEGPEPVRGYARQVVEIARALPPALYEGAEEFILTGGGSGHFDLMAEAFGELELPVPVRILLRSGCYVTTDNGGYKAMQEAGRADPHRSWKSELHPALEAWAYVQSMPEPGLAFLTMGKRDVPYDAGLPVPLKLYRPGKGFLPVGEAEVTAVNDQHAYVRLGNGAEWQVGDMVASGISHPCTAFDKWRFLPVVSDSYDVVDGVMTFF</sequence>
<evidence type="ECO:0000313" key="2">
    <source>
        <dbReference type="EMBL" id="NDV00257.1"/>
    </source>
</evidence>
<comment type="caution">
    <text evidence="2">The sequence shown here is derived from an EMBL/GenBank/DDBJ whole genome shotgun (WGS) entry which is preliminary data.</text>
</comment>
<dbReference type="PANTHER" id="PTHR28004">
    <property type="entry name" value="ZGC:162816-RELATED"/>
    <property type="match status" value="1"/>
</dbReference>
<dbReference type="InterPro" id="IPR042208">
    <property type="entry name" value="D-ser_dehydrat-like_sf"/>
</dbReference>
<accession>A0A6B2JNI9</accession>
<proteinExistence type="predicted"/>
<dbReference type="EMBL" id="JAAGAB010000001">
    <property type="protein sequence ID" value="NDV00257.1"/>
    <property type="molecule type" value="Genomic_DNA"/>
</dbReference>
<dbReference type="Pfam" id="PF14031">
    <property type="entry name" value="D-ser_dehydrat"/>
    <property type="match status" value="1"/>
</dbReference>
<reference evidence="2 3" key="1">
    <citation type="submission" date="2020-02" db="EMBL/GenBank/DDBJ databases">
        <title>Pseudoroseicyclus tamarix, sp. nov., isolated from offshore sediment of a Tamarix chinensis forest.</title>
        <authorList>
            <person name="Gai Y."/>
        </authorList>
    </citation>
    <scope>NUCLEOTIDE SEQUENCE [LARGE SCALE GENOMIC DNA]</scope>
    <source>
        <strain evidence="2 3">CLL3-39</strain>
    </source>
</reference>
<evidence type="ECO:0000313" key="3">
    <source>
        <dbReference type="Proteomes" id="UP000474757"/>
    </source>
</evidence>
<gene>
    <name evidence="2" type="ORF">GZA08_04645</name>
</gene>
<dbReference type="SUPFAM" id="SSF51419">
    <property type="entry name" value="PLP-binding barrel"/>
    <property type="match status" value="1"/>
</dbReference>
<keyword evidence="3" id="KW-1185">Reference proteome</keyword>
<feature type="domain" description="D-serine dehydratase-like" evidence="1">
    <location>
        <begin position="315"/>
        <end position="412"/>
    </location>
</feature>
<organism evidence="2 3">
    <name type="scientific">Pseudoroseicyclus tamaricis</name>
    <dbReference type="NCBI Taxonomy" id="2705421"/>
    <lineage>
        <taxon>Bacteria</taxon>
        <taxon>Pseudomonadati</taxon>
        <taxon>Pseudomonadota</taxon>
        <taxon>Alphaproteobacteria</taxon>
        <taxon>Rhodobacterales</taxon>
        <taxon>Paracoccaceae</taxon>
        <taxon>Pseudoroseicyclus</taxon>
    </lineage>
</organism>
<dbReference type="Proteomes" id="UP000474757">
    <property type="component" value="Unassembled WGS sequence"/>
</dbReference>
<dbReference type="Gene3D" id="2.40.37.20">
    <property type="entry name" value="D-serine dehydratase-like domain"/>
    <property type="match status" value="1"/>
</dbReference>
<dbReference type="AlphaFoldDB" id="A0A6B2JNI9"/>
<dbReference type="InterPro" id="IPR026956">
    <property type="entry name" value="D-ser_dehydrat-like_dom"/>
</dbReference>
<name>A0A6B2JNI9_9RHOB</name>
<dbReference type="SMART" id="SM01119">
    <property type="entry name" value="D-ser_dehydrat"/>
    <property type="match status" value="1"/>
</dbReference>
<dbReference type="Gene3D" id="3.20.20.10">
    <property type="entry name" value="Alanine racemase"/>
    <property type="match status" value="1"/>
</dbReference>
<dbReference type="CDD" id="cd06818">
    <property type="entry name" value="PLPDE_III_cryptic_DSD"/>
    <property type="match status" value="1"/>
</dbReference>
<protein>
    <submittedName>
        <fullName evidence="2">Amino acid deaminase</fullName>
    </submittedName>
</protein>
<dbReference type="InterPro" id="IPR029066">
    <property type="entry name" value="PLP-binding_barrel"/>
</dbReference>
<evidence type="ECO:0000259" key="1">
    <source>
        <dbReference type="SMART" id="SM01119"/>
    </source>
</evidence>